<keyword evidence="3 9" id="KW-0031">Aminopeptidase</keyword>
<accession>A0A3G9J8H4</accession>
<evidence type="ECO:0000256" key="2">
    <source>
        <dbReference type="ARBA" id="ARBA00008290"/>
    </source>
</evidence>
<evidence type="ECO:0000313" key="12">
    <source>
        <dbReference type="Proteomes" id="UP000268059"/>
    </source>
</evidence>
<dbReference type="InterPro" id="IPR023358">
    <property type="entry name" value="Peptidase_M18_dom2"/>
</dbReference>
<keyword evidence="5 9" id="KW-0479">Metal-binding</keyword>
<dbReference type="PANTHER" id="PTHR28570">
    <property type="entry name" value="ASPARTYL AMINOPEPTIDASE"/>
    <property type="match status" value="1"/>
</dbReference>
<evidence type="ECO:0000313" key="11">
    <source>
        <dbReference type="EMBL" id="BBH27497.1"/>
    </source>
</evidence>
<dbReference type="EC" id="3.4.11.-" evidence="10"/>
<evidence type="ECO:0000256" key="3">
    <source>
        <dbReference type="ARBA" id="ARBA00022438"/>
    </source>
</evidence>
<protein>
    <recommendedName>
        <fullName evidence="10">M18 family aminopeptidase</fullName>
        <ecNumber evidence="10">3.4.11.-</ecNumber>
    </recommendedName>
</protein>
<keyword evidence="7 9" id="KW-0862">Zinc</keyword>
<evidence type="ECO:0000256" key="1">
    <source>
        <dbReference type="ARBA" id="ARBA00001947"/>
    </source>
</evidence>
<dbReference type="PRINTS" id="PR00932">
    <property type="entry name" value="AMINO1PTASE"/>
</dbReference>
<comment type="cofactor">
    <cofactor evidence="1 10">
        <name>Zn(2+)</name>
        <dbReference type="ChEBI" id="CHEBI:29105"/>
    </cofactor>
</comment>
<dbReference type="SUPFAM" id="SSF101821">
    <property type="entry name" value="Aminopeptidase/glucanase lid domain"/>
    <property type="match status" value="1"/>
</dbReference>
<dbReference type="PANTHER" id="PTHR28570:SF2">
    <property type="entry name" value="M18 FAMILY AMINOPEPTIDASE 1-RELATED"/>
    <property type="match status" value="1"/>
</dbReference>
<evidence type="ECO:0000256" key="5">
    <source>
        <dbReference type="ARBA" id="ARBA00022723"/>
    </source>
</evidence>
<dbReference type="GO" id="GO:0004177">
    <property type="term" value="F:aminopeptidase activity"/>
    <property type="evidence" value="ECO:0007669"/>
    <property type="project" value="UniProtKB-KW"/>
</dbReference>
<dbReference type="RefSeq" id="WP_125120216.1">
    <property type="nucleotide sequence ID" value="NZ_AP019309.1"/>
</dbReference>
<dbReference type="GO" id="GO:0006508">
    <property type="term" value="P:proteolysis"/>
    <property type="evidence" value="ECO:0007669"/>
    <property type="project" value="UniProtKB-KW"/>
</dbReference>
<dbReference type="GO" id="GO:0008237">
    <property type="term" value="F:metallopeptidase activity"/>
    <property type="evidence" value="ECO:0007669"/>
    <property type="project" value="UniProtKB-KW"/>
</dbReference>
<dbReference type="EMBL" id="AP019309">
    <property type="protein sequence ID" value="BBH27497.1"/>
    <property type="molecule type" value="Genomic_DNA"/>
</dbReference>
<gene>
    <name evidence="11" type="primary">apeA</name>
    <name evidence="11" type="ORF">SG0102_24310</name>
</gene>
<dbReference type="AlphaFoldDB" id="A0A3G9J8H4"/>
<dbReference type="OrthoDB" id="89722at2"/>
<evidence type="ECO:0000256" key="8">
    <source>
        <dbReference type="ARBA" id="ARBA00023049"/>
    </source>
</evidence>
<dbReference type="NCBIfam" id="NF002600">
    <property type="entry name" value="PRK02256.1"/>
    <property type="match status" value="1"/>
</dbReference>
<dbReference type="Proteomes" id="UP000268059">
    <property type="component" value="Chromosome"/>
</dbReference>
<dbReference type="Gene3D" id="2.30.250.10">
    <property type="entry name" value="Aminopeptidase i, Domain 2"/>
    <property type="match status" value="1"/>
</dbReference>
<dbReference type="InParanoid" id="A0A3G9J8H4"/>
<evidence type="ECO:0000256" key="6">
    <source>
        <dbReference type="ARBA" id="ARBA00022801"/>
    </source>
</evidence>
<keyword evidence="12" id="KW-1185">Reference proteome</keyword>
<keyword evidence="6 9" id="KW-0378">Hydrolase</keyword>
<dbReference type="GO" id="GO:0005737">
    <property type="term" value="C:cytoplasm"/>
    <property type="evidence" value="ECO:0007669"/>
    <property type="project" value="UniProtKB-ARBA"/>
</dbReference>
<dbReference type="GO" id="GO:0008270">
    <property type="term" value="F:zinc ion binding"/>
    <property type="evidence" value="ECO:0007669"/>
    <property type="project" value="InterPro"/>
</dbReference>
<name>A0A3G9J8H4_9FIRM</name>
<dbReference type="Gene3D" id="3.40.630.10">
    <property type="entry name" value="Zn peptidases"/>
    <property type="match status" value="1"/>
</dbReference>
<dbReference type="InterPro" id="IPR001948">
    <property type="entry name" value="Peptidase_M18"/>
</dbReference>
<sequence length="460" mass="50823">MERKTLWESYSDEQFKEMNKVTDDYKYCLDHGKTERECVTLAIEKAKAAGYVNIEECIAENRSLMAGDKVYAVYNGKLIVLYHIGTNPIEEGMNILGAHIDSPRLDIKQNPLYEKDGFSYLDTHYYGGIKKYQWVTIPLAIHGVFAKKDGSVVNVNIGEDENDPVFTVTDLLIHLAGNQMSKKANVVVEGENLDLLVGSATLNSEEKDQIKANTMRLVSEKYGVEEEDFLSAELEIVPADKARDLGFDRSMILAYGQDDKICAWTSLFAMLDIDTPARTACTLLVDKEEIGSVGASGMHSHFFENTTAELLNLMGLSSDLAVRRTISRSKMLSSDVSAGYDPLYADAFEKKNAAFLGKGIVFNKFTGSRGKSGSNDANAEYMASIRRVMDDNNVQFQTAELGKVDVGGGGTIAYIMANYGMEVIDAGLAILCMHSPQEVSSKVDVYEAVRAYKAFLNDMD</sequence>
<evidence type="ECO:0000256" key="10">
    <source>
        <dbReference type="RuleBase" id="RU004387"/>
    </source>
</evidence>
<organism evidence="11 12">
    <name type="scientific">Intestinibaculum porci</name>
    <dbReference type="NCBI Taxonomy" id="2487118"/>
    <lineage>
        <taxon>Bacteria</taxon>
        <taxon>Bacillati</taxon>
        <taxon>Bacillota</taxon>
        <taxon>Erysipelotrichia</taxon>
        <taxon>Erysipelotrichales</taxon>
        <taxon>Erysipelotrichaceae</taxon>
        <taxon>Intestinibaculum</taxon>
    </lineage>
</organism>
<dbReference type="FunFam" id="2.30.250.10:FF:000006">
    <property type="entry name" value="Probable M18 family aminopeptidase 1"/>
    <property type="match status" value="1"/>
</dbReference>
<dbReference type="Pfam" id="PF02127">
    <property type="entry name" value="Peptidase_M18"/>
    <property type="match status" value="1"/>
</dbReference>
<dbReference type="SUPFAM" id="SSF53187">
    <property type="entry name" value="Zn-dependent exopeptidases"/>
    <property type="match status" value="1"/>
</dbReference>
<evidence type="ECO:0000256" key="9">
    <source>
        <dbReference type="RuleBase" id="RU004386"/>
    </source>
</evidence>
<proteinExistence type="inferred from homology"/>
<comment type="similarity">
    <text evidence="2 9">Belongs to the peptidase M18 family.</text>
</comment>
<evidence type="ECO:0000256" key="4">
    <source>
        <dbReference type="ARBA" id="ARBA00022670"/>
    </source>
</evidence>
<evidence type="ECO:0000256" key="7">
    <source>
        <dbReference type="ARBA" id="ARBA00022833"/>
    </source>
</evidence>
<dbReference type="KEGG" id="ebm:SG0102_24310"/>
<reference evidence="11 12" key="1">
    <citation type="submission" date="2018-11" db="EMBL/GenBank/DDBJ databases">
        <title>Novel Erysipelotrichaceae bacterium isolated from small intestine of a swine.</title>
        <authorList>
            <person name="Kim J.S."/>
            <person name="Choe H."/>
            <person name="Lee Y.R."/>
            <person name="Kim K.M."/>
            <person name="Park D.S."/>
        </authorList>
    </citation>
    <scope>NUCLEOTIDE SEQUENCE [LARGE SCALE GENOMIC DNA]</scope>
    <source>
        <strain evidence="11 12">SG0102</strain>
    </source>
</reference>
<keyword evidence="4 9" id="KW-0645">Protease</keyword>
<keyword evidence="8 9" id="KW-0482">Metalloprotease</keyword>